<dbReference type="OrthoDB" id="5412893at2759"/>
<reference evidence="2 3" key="1">
    <citation type="journal article" date="2016" name="Fungal Biol.">
        <title>The genome of Xylona heveae provides a window into fungal endophytism.</title>
        <authorList>
            <person name="Gazis R."/>
            <person name="Kuo A."/>
            <person name="Riley R."/>
            <person name="LaButti K."/>
            <person name="Lipzen A."/>
            <person name="Lin J."/>
            <person name="Amirebrahimi M."/>
            <person name="Hesse C.N."/>
            <person name="Spatafora J.W."/>
            <person name="Henrissat B."/>
            <person name="Hainaut M."/>
            <person name="Grigoriev I.V."/>
            <person name="Hibbett D.S."/>
        </authorList>
    </citation>
    <scope>NUCLEOTIDE SEQUENCE [LARGE SCALE GENOMIC DNA]</scope>
    <source>
        <strain evidence="2 3">TC161</strain>
    </source>
</reference>
<accession>A0A165H7W8</accession>
<dbReference type="EMBL" id="KV407457">
    <property type="protein sequence ID" value="KZF23109.1"/>
    <property type="molecule type" value="Genomic_DNA"/>
</dbReference>
<feature type="transmembrane region" description="Helical" evidence="1">
    <location>
        <begin position="12"/>
        <end position="27"/>
    </location>
</feature>
<name>A0A165H7W8_XYLHT</name>
<gene>
    <name evidence="2" type="ORF">L228DRAFT_245837</name>
</gene>
<dbReference type="GeneID" id="28897396"/>
<organism evidence="2 3">
    <name type="scientific">Xylona heveae (strain CBS 132557 / TC161)</name>
    <dbReference type="NCBI Taxonomy" id="1328760"/>
    <lineage>
        <taxon>Eukaryota</taxon>
        <taxon>Fungi</taxon>
        <taxon>Dikarya</taxon>
        <taxon>Ascomycota</taxon>
        <taxon>Pezizomycotina</taxon>
        <taxon>Xylonomycetes</taxon>
        <taxon>Xylonales</taxon>
        <taxon>Xylonaceae</taxon>
        <taxon>Xylona</taxon>
    </lineage>
</organism>
<dbReference type="AlphaFoldDB" id="A0A165H7W8"/>
<proteinExistence type="predicted"/>
<keyword evidence="1" id="KW-1133">Transmembrane helix</keyword>
<dbReference type="Proteomes" id="UP000076632">
    <property type="component" value="Unassembled WGS sequence"/>
</dbReference>
<dbReference type="RefSeq" id="XP_018188664.1">
    <property type="nucleotide sequence ID" value="XM_018332259.1"/>
</dbReference>
<evidence type="ECO:0000256" key="1">
    <source>
        <dbReference type="SAM" id="Phobius"/>
    </source>
</evidence>
<dbReference type="InParanoid" id="A0A165H7W8"/>
<sequence length="56" mass="6341">MAYSPHFNRRNLPIFAVVSMGALYLGLKSRSIMLKREKNRTEGDYRVDPQRSGGGV</sequence>
<protein>
    <submittedName>
        <fullName evidence="2">Uncharacterized protein</fullName>
    </submittedName>
</protein>
<keyword evidence="1" id="KW-0472">Membrane</keyword>
<evidence type="ECO:0000313" key="2">
    <source>
        <dbReference type="EMBL" id="KZF23109.1"/>
    </source>
</evidence>
<keyword evidence="3" id="KW-1185">Reference proteome</keyword>
<keyword evidence="1" id="KW-0812">Transmembrane</keyword>
<evidence type="ECO:0000313" key="3">
    <source>
        <dbReference type="Proteomes" id="UP000076632"/>
    </source>
</evidence>